<dbReference type="InterPro" id="IPR008929">
    <property type="entry name" value="Chondroitin_lyas"/>
</dbReference>
<reference evidence="5" key="1">
    <citation type="journal article" date="2019" name="Int. J. Syst. Evol. Microbiol.">
        <title>The Global Catalogue of Microorganisms (GCM) 10K type strain sequencing project: providing services to taxonomists for standard genome sequencing and annotation.</title>
        <authorList>
            <consortium name="The Broad Institute Genomics Platform"/>
            <consortium name="The Broad Institute Genome Sequencing Center for Infectious Disease"/>
            <person name="Wu L."/>
            <person name="Ma J."/>
        </authorList>
    </citation>
    <scope>NUCLEOTIDE SEQUENCE [LARGE SCALE GENOMIC DNA]</scope>
    <source>
        <strain evidence="5">JCM 4087</strain>
    </source>
</reference>
<evidence type="ECO:0000259" key="3">
    <source>
        <dbReference type="Pfam" id="PF05426"/>
    </source>
</evidence>
<protein>
    <submittedName>
        <fullName evidence="4">Alginate lyase family protein</fullName>
    </submittedName>
</protein>
<gene>
    <name evidence="4" type="ORF">ACFPT7_20625</name>
</gene>
<dbReference type="RefSeq" id="WP_263332661.1">
    <property type="nucleotide sequence ID" value="NZ_JAGSYH010000001.1"/>
</dbReference>
<feature type="domain" description="Alginate lyase" evidence="3">
    <location>
        <begin position="86"/>
        <end position="360"/>
    </location>
</feature>
<keyword evidence="5" id="KW-1185">Reference proteome</keyword>
<dbReference type="GO" id="GO:0016829">
    <property type="term" value="F:lyase activity"/>
    <property type="evidence" value="ECO:0007669"/>
    <property type="project" value="UniProtKB-KW"/>
</dbReference>
<dbReference type="Proteomes" id="UP001596091">
    <property type="component" value="Unassembled WGS sequence"/>
</dbReference>
<sequence length="421" mass="47163">MDNYPLATAGAHSSYNAAVPHSFLPGYIFSRREACRLAAAASLTTLLHPSELFAESGDYHLVARNDRQRILKAADSYLPLVPQTITAFPSGKNPGGLHDYFSQADYFWPDPANPGGKYINRDGQSNPDNFNGHRKAMIALSIRMPALTAAWLLTKDRRYAEAACDHLRAWFIASATRMNPNLEYSQGVVGVATGRSYGIIDTLHLVEVARAASIVAPRTMSSADLKALKDWFGNYLNWMKTSDKGKQERDAQNNHATCWALQASEYARLIGDKQTRQEIHRQYTDVLLPNQMGQDGSFPKELARTKPYSYSIFNFDTMAGLCQSLLGVGPDLFKFKLSDGRGICKGAEFLYPYLKDKGTWPYKHDVEHFDSLPVRSPGLLFTGVACKREPYIALWKTLNPDPSDPEIIRNFPIRQPLLWYA</sequence>
<keyword evidence="2 4" id="KW-0456">Lyase</keyword>
<evidence type="ECO:0000313" key="4">
    <source>
        <dbReference type="EMBL" id="MFC5864726.1"/>
    </source>
</evidence>
<organism evidence="4 5">
    <name type="scientific">Acidicapsa dinghuensis</name>
    <dbReference type="NCBI Taxonomy" id="2218256"/>
    <lineage>
        <taxon>Bacteria</taxon>
        <taxon>Pseudomonadati</taxon>
        <taxon>Acidobacteriota</taxon>
        <taxon>Terriglobia</taxon>
        <taxon>Terriglobales</taxon>
        <taxon>Acidobacteriaceae</taxon>
        <taxon>Acidicapsa</taxon>
    </lineage>
</organism>
<proteinExistence type="predicted"/>
<dbReference type="Gene3D" id="1.50.10.100">
    <property type="entry name" value="Chondroitin AC/alginate lyase"/>
    <property type="match status" value="1"/>
</dbReference>
<name>A0ABW1EK96_9BACT</name>
<evidence type="ECO:0000256" key="1">
    <source>
        <dbReference type="ARBA" id="ARBA00022729"/>
    </source>
</evidence>
<dbReference type="Pfam" id="PF05426">
    <property type="entry name" value="Alginate_lyase"/>
    <property type="match status" value="1"/>
</dbReference>
<dbReference type="EMBL" id="JBHSPH010000010">
    <property type="protein sequence ID" value="MFC5864726.1"/>
    <property type="molecule type" value="Genomic_DNA"/>
</dbReference>
<keyword evidence="1" id="KW-0732">Signal</keyword>
<evidence type="ECO:0000313" key="5">
    <source>
        <dbReference type="Proteomes" id="UP001596091"/>
    </source>
</evidence>
<dbReference type="InterPro" id="IPR008397">
    <property type="entry name" value="Alginate_lyase_dom"/>
</dbReference>
<comment type="caution">
    <text evidence="4">The sequence shown here is derived from an EMBL/GenBank/DDBJ whole genome shotgun (WGS) entry which is preliminary data.</text>
</comment>
<dbReference type="SUPFAM" id="SSF48230">
    <property type="entry name" value="Chondroitin AC/alginate lyase"/>
    <property type="match status" value="1"/>
</dbReference>
<evidence type="ECO:0000256" key="2">
    <source>
        <dbReference type="ARBA" id="ARBA00023239"/>
    </source>
</evidence>
<accession>A0ABW1EK96</accession>